<dbReference type="EMBL" id="QGKV02001507">
    <property type="protein sequence ID" value="KAF3530519.1"/>
    <property type="molecule type" value="Genomic_DNA"/>
</dbReference>
<accession>A0ABQ7BE23</accession>
<name>A0ABQ7BE23_BRACR</name>
<feature type="region of interest" description="Disordered" evidence="1">
    <location>
        <begin position="41"/>
        <end position="81"/>
    </location>
</feature>
<evidence type="ECO:0000256" key="1">
    <source>
        <dbReference type="SAM" id="MobiDB-lite"/>
    </source>
</evidence>
<sequence length="116" mass="12819">MTRLPHSGCLRDGRQALVGRQTVNHAFEEALVTRGEGEGRYYLSESGTTGRFPPPSPSHPSRLSLGHPFDLSSLNSRTSAKPRAVRISACNTRLPHSCCLRDGRQALVRRQVTREP</sequence>
<protein>
    <submittedName>
        <fullName evidence="2">Uncharacterized protein</fullName>
    </submittedName>
</protein>
<feature type="compositionally biased region" description="Low complexity" evidence="1">
    <location>
        <begin position="59"/>
        <end position="68"/>
    </location>
</feature>
<keyword evidence="3" id="KW-1185">Reference proteome</keyword>
<evidence type="ECO:0000313" key="2">
    <source>
        <dbReference type="EMBL" id="KAF3530519.1"/>
    </source>
</evidence>
<gene>
    <name evidence="2" type="ORF">DY000_02041393</name>
</gene>
<comment type="caution">
    <text evidence="2">The sequence shown here is derived from an EMBL/GenBank/DDBJ whole genome shotgun (WGS) entry which is preliminary data.</text>
</comment>
<evidence type="ECO:0000313" key="3">
    <source>
        <dbReference type="Proteomes" id="UP000266723"/>
    </source>
</evidence>
<organism evidence="2 3">
    <name type="scientific">Brassica cretica</name>
    <name type="common">Mustard</name>
    <dbReference type="NCBI Taxonomy" id="69181"/>
    <lineage>
        <taxon>Eukaryota</taxon>
        <taxon>Viridiplantae</taxon>
        <taxon>Streptophyta</taxon>
        <taxon>Embryophyta</taxon>
        <taxon>Tracheophyta</taxon>
        <taxon>Spermatophyta</taxon>
        <taxon>Magnoliopsida</taxon>
        <taxon>eudicotyledons</taxon>
        <taxon>Gunneridae</taxon>
        <taxon>Pentapetalae</taxon>
        <taxon>rosids</taxon>
        <taxon>malvids</taxon>
        <taxon>Brassicales</taxon>
        <taxon>Brassicaceae</taxon>
        <taxon>Brassiceae</taxon>
        <taxon>Brassica</taxon>
    </lineage>
</organism>
<reference evidence="2 3" key="1">
    <citation type="journal article" date="2020" name="BMC Genomics">
        <title>Intraspecific diversification of the crop wild relative Brassica cretica Lam. using demographic model selection.</title>
        <authorList>
            <person name="Kioukis A."/>
            <person name="Michalopoulou V.A."/>
            <person name="Briers L."/>
            <person name="Pirintsos S."/>
            <person name="Studholme D.J."/>
            <person name="Pavlidis P."/>
            <person name="Sarris P.F."/>
        </authorList>
    </citation>
    <scope>NUCLEOTIDE SEQUENCE [LARGE SCALE GENOMIC DNA]</scope>
    <source>
        <strain evidence="3">cv. PFS-1207/04</strain>
    </source>
</reference>
<proteinExistence type="predicted"/>
<dbReference type="Proteomes" id="UP000266723">
    <property type="component" value="Unassembled WGS sequence"/>
</dbReference>